<dbReference type="FunFam" id="1.10.630.10:FF:000018">
    <property type="entry name" value="Cytochrome P450 monooxygenase"/>
    <property type="match status" value="1"/>
</dbReference>
<protein>
    <submittedName>
        <fullName evidence="11">Cytochrome P450</fullName>
    </submittedName>
</protein>
<keyword evidence="7 10" id="KW-0503">Monooxygenase</keyword>
<keyword evidence="12" id="KW-1185">Reference proteome</keyword>
<dbReference type="GO" id="GO:0016705">
    <property type="term" value="F:oxidoreductase activity, acting on paired donors, with incorporation or reduction of molecular oxygen"/>
    <property type="evidence" value="ECO:0007669"/>
    <property type="project" value="InterPro"/>
</dbReference>
<gene>
    <name evidence="11" type="ORF">GA0070610_4353</name>
</gene>
<evidence type="ECO:0000256" key="10">
    <source>
        <dbReference type="RuleBase" id="RU000461"/>
    </source>
</evidence>
<dbReference type="InterPro" id="IPR017972">
    <property type="entry name" value="Cyt_P450_CS"/>
</dbReference>
<evidence type="ECO:0000256" key="3">
    <source>
        <dbReference type="ARBA" id="ARBA00022723"/>
    </source>
</evidence>
<accession>A0A1C5GE69</accession>
<evidence type="ECO:0000256" key="6">
    <source>
        <dbReference type="ARBA" id="ARBA00023004"/>
    </source>
</evidence>
<evidence type="ECO:0000256" key="7">
    <source>
        <dbReference type="ARBA" id="ARBA00023033"/>
    </source>
</evidence>
<dbReference type="Proteomes" id="UP000198251">
    <property type="component" value="Chromosome I"/>
</dbReference>
<keyword evidence="3 10" id="KW-0479">Metal-binding</keyword>
<proteinExistence type="inferred from homology"/>
<dbReference type="PANTHER" id="PTHR46696:SF1">
    <property type="entry name" value="CYTOCHROME P450 YJIB-RELATED"/>
    <property type="match status" value="1"/>
</dbReference>
<dbReference type="Gene3D" id="1.10.630.10">
    <property type="entry name" value="Cytochrome P450"/>
    <property type="match status" value="1"/>
</dbReference>
<evidence type="ECO:0000256" key="2">
    <source>
        <dbReference type="ARBA" id="ARBA00022617"/>
    </source>
</evidence>
<evidence type="ECO:0000256" key="9">
    <source>
        <dbReference type="ARBA" id="ARBA00060683"/>
    </source>
</evidence>
<dbReference type="GO" id="GO:0020037">
    <property type="term" value="F:heme binding"/>
    <property type="evidence" value="ECO:0007669"/>
    <property type="project" value="InterPro"/>
</dbReference>
<dbReference type="EMBL" id="LT607733">
    <property type="protein sequence ID" value="SCG18027.1"/>
    <property type="molecule type" value="Genomic_DNA"/>
</dbReference>
<keyword evidence="5 10" id="KW-0560">Oxidoreductase</keyword>
<dbReference type="GO" id="GO:0005506">
    <property type="term" value="F:iron ion binding"/>
    <property type="evidence" value="ECO:0007669"/>
    <property type="project" value="InterPro"/>
</dbReference>
<dbReference type="PROSITE" id="PS00086">
    <property type="entry name" value="CYTOCHROME_P450"/>
    <property type="match status" value="1"/>
</dbReference>
<evidence type="ECO:0000256" key="5">
    <source>
        <dbReference type="ARBA" id="ARBA00023002"/>
    </source>
</evidence>
<dbReference type="Pfam" id="PF00067">
    <property type="entry name" value="p450"/>
    <property type="match status" value="1"/>
</dbReference>
<dbReference type="RefSeq" id="WP_089001691.1">
    <property type="nucleotide sequence ID" value="NZ_JBFAAC010000006.1"/>
</dbReference>
<dbReference type="PRINTS" id="PR00359">
    <property type="entry name" value="BP450"/>
</dbReference>
<dbReference type="InterPro" id="IPR002397">
    <property type="entry name" value="Cyt_P450_B"/>
</dbReference>
<dbReference type="GO" id="GO:0017000">
    <property type="term" value="P:antibiotic biosynthetic process"/>
    <property type="evidence" value="ECO:0007669"/>
    <property type="project" value="UniProtKB-KW"/>
</dbReference>
<evidence type="ECO:0000256" key="8">
    <source>
        <dbReference type="ARBA" id="ARBA00023194"/>
    </source>
</evidence>
<evidence type="ECO:0000313" key="11">
    <source>
        <dbReference type="EMBL" id="SCG18027.1"/>
    </source>
</evidence>
<keyword evidence="8" id="KW-0045">Antibiotic biosynthesis</keyword>
<keyword evidence="6 10" id="KW-0408">Iron</keyword>
<dbReference type="SUPFAM" id="SSF48264">
    <property type="entry name" value="Cytochrome P450"/>
    <property type="match status" value="1"/>
</dbReference>
<dbReference type="GO" id="GO:0004497">
    <property type="term" value="F:monooxygenase activity"/>
    <property type="evidence" value="ECO:0007669"/>
    <property type="project" value="UniProtKB-KW"/>
</dbReference>
<evidence type="ECO:0000256" key="4">
    <source>
        <dbReference type="ARBA" id="ARBA00022857"/>
    </source>
</evidence>
<dbReference type="InterPro" id="IPR001128">
    <property type="entry name" value="Cyt_P450"/>
</dbReference>
<dbReference type="PANTHER" id="PTHR46696">
    <property type="entry name" value="P450, PUTATIVE (EUROFUNG)-RELATED"/>
    <property type="match status" value="1"/>
</dbReference>
<comment type="similarity">
    <text evidence="1 10">Belongs to the cytochrome P450 family.</text>
</comment>
<keyword evidence="4" id="KW-0521">NADP</keyword>
<sequence length="403" mass="45062">MASKCPVHGLEKLMDADYFATPYAPSERFVALHERGAVHQTCLDDHGRVWLVTGHAEVFAALRDKRLARPREYSNGDFASHRFPEGTPTGTIITLDPPEHTPLKKMVNFTFLPRHLETFRPRIHAVVAMLLDKFEANGGGDLVEDYAAIVPITIVCDVLGLPERFRKNLKQWADLGFGSDDETNVKIRESMLGMLEEVRQQKTAEPSEDLFSYWIHYRDADGKPVLNPQQLLIMAALTILGGYDTTAGMISRGALALLDSPETLERLQRDPDLFPEAIEELLRRNGSVHHGFRRFATEDMEIDGRKINKGDTVLLHLTAAGNDPKRFPDPQVLDIDRADKGHVAFGGGPHFCAGAELARMEINIALRELFTRFPDIKLAVPQESLKLRAYPFIPGIVSLPVTV</sequence>
<reference evidence="11 12" key="1">
    <citation type="submission" date="2016-06" db="EMBL/GenBank/DDBJ databases">
        <authorList>
            <person name="Kjaerup R.B."/>
            <person name="Dalgaard T.S."/>
            <person name="Juul-Madsen H.R."/>
        </authorList>
    </citation>
    <scope>NUCLEOTIDE SEQUENCE [LARGE SCALE GENOMIC DNA]</scope>
    <source>
        <strain evidence="11 12">DSM 43913</strain>
    </source>
</reference>
<evidence type="ECO:0000313" key="12">
    <source>
        <dbReference type="Proteomes" id="UP000198251"/>
    </source>
</evidence>
<evidence type="ECO:0000256" key="1">
    <source>
        <dbReference type="ARBA" id="ARBA00010617"/>
    </source>
</evidence>
<comment type="pathway">
    <text evidence="9">Antibiotic biosynthesis; mycinamicin biosynthesis.</text>
</comment>
<dbReference type="InterPro" id="IPR036396">
    <property type="entry name" value="Cyt_P450_sf"/>
</dbReference>
<name>A0A1C5GE69_MICEH</name>
<dbReference type="AlphaFoldDB" id="A0A1C5GE69"/>
<keyword evidence="2 10" id="KW-0349">Heme</keyword>
<organism evidence="11 12">
    <name type="scientific">Micromonospora echinofusca</name>
    <dbReference type="NCBI Taxonomy" id="47858"/>
    <lineage>
        <taxon>Bacteria</taxon>
        <taxon>Bacillati</taxon>
        <taxon>Actinomycetota</taxon>
        <taxon>Actinomycetes</taxon>
        <taxon>Micromonosporales</taxon>
        <taxon>Micromonosporaceae</taxon>
        <taxon>Micromonospora</taxon>
    </lineage>
</organism>